<reference evidence="1" key="1">
    <citation type="journal article" date="2021" name="PeerJ">
        <title>Extensive microbial diversity within the chicken gut microbiome revealed by metagenomics and culture.</title>
        <authorList>
            <person name="Gilroy R."/>
            <person name="Ravi A."/>
            <person name="Getino M."/>
            <person name="Pursley I."/>
            <person name="Horton D.L."/>
            <person name="Alikhan N.F."/>
            <person name="Baker D."/>
            <person name="Gharbi K."/>
            <person name="Hall N."/>
            <person name="Watson M."/>
            <person name="Adriaenssens E.M."/>
            <person name="Foster-Nyarko E."/>
            <person name="Jarju S."/>
            <person name="Secka A."/>
            <person name="Antonio M."/>
            <person name="Oren A."/>
            <person name="Chaudhuri R.R."/>
            <person name="La Ragione R."/>
            <person name="Hildebrand F."/>
            <person name="Pallen M.J."/>
        </authorList>
    </citation>
    <scope>NUCLEOTIDE SEQUENCE</scope>
    <source>
        <strain evidence="1">CHK191-13928</strain>
    </source>
</reference>
<dbReference type="Proteomes" id="UP000886721">
    <property type="component" value="Unassembled WGS sequence"/>
</dbReference>
<protein>
    <submittedName>
        <fullName evidence="1">Uncharacterized protein</fullName>
    </submittedName>
</protein>
<dbReference type="InterPro" id="IPR056298">
    <property type="entry name" value="AlkZ-rel"/>
</dbReference>
<organism evidence="1 2">
    <name type="scientific">Candidatus Anaerostipes excrementavium</name>
    <dbReference type="NCBI Taxonomy" id="2838463"/>
    <lineage>
        <taxon>Bacteria</taxon>
        <taxon>Bacillati</taxon>
        <taxon>Bacillota</taxon>
        <taxon>Clostridia</taxon>
        <taxon>Lachnospirales</taxon>
        <taxon>Lachnospiraceae</taxon>
        <taxon>Anaerostipes</taxon>
    </lineage>
</organism>
<comment type="caution">
    <text evidence="1">The sequence shown here is derived from an EMBL/GenBank/DDBJ whole genome shotgun (WGS) entry which is preliminary data.</text>
</comment>
<name>A0A9D1WXE5_9FIRM</name>
<accession>A0A9D1WXE5</accession>
<reference evidence="1" key="2">
    <citation type="submission" date="2021-04" db="EMBL/GenBank/DDBJ databases">
        <authorList>
            <person name="Gilroy R."/>
        </authorList>
    </citation>
    <scope>NUCLEOTIDE SEQUENCE</scope>
    <source>
        <strain evidence="1">CHK191-13928</strain>
    </source>
</reference>
<dbReference type="EMBL" id="DXEM01000032">
    <property type="protein sequence ID" value="HIX68581.1"/>
    <property type="molecule type" value="Genomic_DNA"/>
</dbReference>
<proteinExistence type="predicted"/>
<evidence type="ECO:0000313" key="2">
    <source>
        <dbReference type="Proteomes" id="UP000886721"/>
    </source>
</evidence>
<gene>
    <name evidence="1" type="ORF">H9735_10745</name>
</gene>
<sequence length="75" mass="9148">MRTMNIKSKEDIVNYVNEVGYLPFFRNHIAGFSLENMVEPIYWYDGFSDKEIKWPAWTWREEITKEKSLIYGKFF</sequence>
<dbReference type="Pfam" id="PF24741">
    <property type="entry name" value="AlkZ-rel"/>
    <property type="match status" value="1"/>
</dbReference>
<dbReference type="AlphaFoldDB" id="A0A9D1WXE5"/>
<evidence type="ECO:0000313" key="1">
    <source>
        <dbReference type="EMBL" id="HIX68581.1"/>
    </source>
</evidence>